<gene>
    <name evidence="2" type="ORF">OC842_006318</name>
</gene>
<keyword evidence="3" id="KW-1185">Reference proteome</keyword>
<comment type="caution">
    <text evidence="2">The sequence shown here is derived from an EMBL/GenBank/DDBJ whole genome shotgun (WGS) entry which is preliminary data.</text>
</comment>
<organism evidence="2 3">
    <name type="scientific">Tilletia horrida</name>
    <dbReference type="NCBI Taxonomy" id="155126"/>
    <lineage>
        <taxon>Eukaryota</taxon>
        <taxon>Fungi</taxon>
        <taxon>Dikarya</taxon>
        <taxon>Basidiomycota</taxon>
        <taxon>Ustilaginomycotina</taxon>
        <taxon>Exobasidiomycetes</taxon>
        <taxon>Tilletiales</taxon>
        <taxon>Tilletiaceae</taxon>
        <taxon>Tilletia</taxon>
    </lineage>
</organism>
<feature type="region of interest" description="Disordered" evidence="1">
    <location>
        <begin position="128"/>
        <end position="147"/>
    </location>
</feature>
<dbReference type="EMBL" id="JAPDMQ010000550">
    <property type="protein sequence ID" value="KAK0522929.1"/>
    <property type="molecule type" value="Genomic_DNA"/>
</dbReference>
<evidence type="ECO:0000313" key="2">
    <source>
        <dbReference type="EMBL" id="KAK0522929.1"/>
    </source>
</evidence>
<dbReference type="AlphaFoldDB" id="A0AAN6G635"/>
<reference evidence="2" key="1">
    <citation type="journal article" date="2023" name="PhytoFront">
        <title>Draft Genome Resources of Seven Strains of Tilletia horrida, Causal Agent of Kernel Smut of Rice.</title>
        <authorList>
            <person name="Khanal S."/>
            <person name="Antony Babu S."/>
            <person name="Zhou X.G."/>
        </authorList>
    </citation>
    <scope>NUCLEOTIDE SEQUENCE</scope>
    <source>
        <strain evidence="2">TX3</strain>
    </source>
</reference>
<protein>
    <submittedName>
        <fullName evidence="2">Uncharacterized protein</fullName>
    </submittedName>
</protein>
<feature type="region of interest" description="Disordered" evidence="1">
    <location>
        <begin position="64"/>
        <end position="83"/>
    </location>
</feature>
<name>A0AAN6G635_9BASI</name>
<evidence type="ECO:0000256" key="1">
    <source>
        <dbReference type="SAM" id="MobiDB-lite"/>
    </source>
</evidence>
<accession>A0AAN6G635</accession>
<dbReference type="Proteomes" id="UP001176521">
    <property type="component" value="Unassembled WGS sequence"/>
</dbReference>
<sequence>MQSSSGIDDELNAFVDEFLKINFKKQRAEATKYANELNALIQRAEGEAVARVKTGTRQLYAALPASGSSASRAQKGGQDGDDDLDALIASTTVVLDLIEDDLQSTLEAHQDDFDRTLVEGLSLRADVAEQGDKDSDSDDVGPPPSAEELHALNTALADTPRALVSHARKLIKKHYTEQQKRAERKEVGSRARALVLQVTADATGTGKR</sequence>
<evidence type="ECO:0000313" key="3">
    <source>
        <dbReference type="Proteomes" id="UP001176521"/>
    </source>
</evidence>
<proteinExistence type="predicted"/>